<dbReference type="SUPFAM" id="SSF53756">
    <property type="entry name" value="UDP-Glycosyltransferase/glycogen phosphorylase"/>
    <property type="match status" value="1"/>
</dbReference>
<dbReference type="Gene3D" id="3.40.50.2000">
    <property type="entry name" value="Glycogen Phosphorylase B"/>
    <property type="match status" value="2"/>
</dbReference>
<dbReference type="GO" id="GO:0017000">
    <property type="term" value="P:antibiotic biosynthetic process"/>
    <property type="evidence" value="ECO:0007669"/>
    <property type="project" value="UniProtKB-ARBA"/>
</dbReference>
<dbReference type="RefSeq" id="WP_163946273.1">
    <property type="nucleotide sequence ID" value="NZ_JAAIKC010000003.1"/>
</dbReference>
<dbReference type="PANTHER" id="PTHR48050">
    <property type="entry name" value="STEROL 3-BETA-GLUCOSYLTRANSFERASE"/>
    <property type="match status" value="1"/>
</dbReference>
<comment type="similarity">
    <text evidence="1">Belongs to the UDP-glycosyltransferase family.</text>
</comment>
<dbReference type="GO" id="GO:0008194">
    <property type="term" value="F:UDP-glycosyltransferase activity"/>
    <property type="evidence" value="ECO:0007669"/>
    <property type="project" value="InterPro"/>
</dbReference>
<dbReference type="NCBIfam" id="TIGR01426">
    <property type="entry name" value="MGT"/>
    <property type="match status" value="1"/>
</dbReference>
<evidence type="ECO:0000259" key="3">
    <source>
        <dbReference type="Pfam" id="PF06722"/>
    </source>
</evidence>
<comment type="caution">
    <text evidence="4">The sequence shown here is derived from an EMBL/GenBank/DDBJ whole genome shotgun (WGS) entry which is preliminary data.</text>
</comment>
<dbReference type="PANTHER" id="PTHR48050:SF13">
    <property type="entry name" value="STEROL 3-BETA-GLUCOSYLTRANSFERASE UGT80A2"/>
    <property type="match status" value="1"/>
</dbReference>
<evidence type="ECO:0000256" key="1">
    <source>
        <dbReference type="ARBA" id="ARBA00009995"/>
    </source>
</evidence>
<reference evidence="4" key="1">
    <citation type="submission" date="2020-02" db="EMBL/GenBank/DDBJ databases">
        <authorList>
            <person name="Shen X.-R."/>
            <person name="Zhang Y.-X."/>
        </authorList>
    </citation>
    <scope>NUCLEOTIDE SEQUENCE</scope>
    <source>
        <strain evidence="4">SYP-B3998</strain>
    </source>
</reference>
<dbReference type="InterPro" id="IPR002213">
    <property type="entry name" value="UDP_glucos_trans"/>
</dbReference>
<dbReference type="InterPro" id="IPR006326">
    <property type="entry name" value="UDPGT_MGT-like"/>
</dbReference>
<organism evidence="4">
    <name type="scientific">Paenibacillus sp. SYP-B3998</name>
    <dbReference type="NCBI Taxonomy" id="2678564"/>
    <lineage>
        <taxon>Bacteria</taxon>
        <taxon>Bacillati</taxon>
        <taxon>Bacillota</taxon>
        <taxon>Bacilli</taxon>
        <taxon>Bacillales</taxon>
        <taxon>Paenibacillaceae</taxon>
        <taxon>Paenibacillus</taxon>
    </lineage>
</organism>
<protein>
    <submittedName>
        <fullName evidence="4">Glycosyl transferase</fullName>
    </submittedName>
</protein>
<keyword evidence="2 4" id="KW-0808">Transferase</keyword>
<dbReference type="GO" id="GO:0016758">
    <property type="term" value="F:hexosyltransferase activity"/>
    <property type="evidence" value="ECO:0007669"/>
    <property type="project" value="InterPro"/>
</dbReference>
<dbReference type="InterPro" id="IPR050426">
    <property type="entry name" value="Glycosyltransferase_28"/>
</dbReference>
<sequence>MANVLFINWPAEGHMNPTIGLVKELVRRGEKVTYYCTENFRPRLEQAGAVVRTYENEIETILFPQKGNVMDLFSDMARLRYLMLENSYGMIQTILPQVQNEQYDYVIYDEICMAGWVVAEKLNLPKVISCTTFAFHPEFDAHIKDRFPIDLSSENYRKYVSLLQTMEQEYDVDLHFLKGAEFKFQPVDLKIVFTSAYFQKGADKFGDGYRFVGPSIATRVDAPDFPFEALEGHKVIFISMGTIINQQQSFYQVCFEAFKDFDAKIVLSVGKQTNIEEIGPIPDNFIVKPYVPQLELLQHVDVFFTHGGMNSASEGLYYGKPLAVLPITTDQPIVAARVAELGAGIILDFKSITPTGMRSVADELLSDSSYRERAEAVGASFREAGGACRAAEELLEWQRSLSLSPK</sequence>
<evidence type="ECO:0000256" key="2">
    <source>
        <dbReference type="ARBA" id="ARBA00022679"/>
    </source>
</evidence>
<accession>A0A6G3ZYS7</accession>
<dbReference type="InterPro" id="IPR010610">
    <property type="entry name" value="EryCIII-like_C"/>
</dbReference>
<evidence type="ECO:0000313" key="4">
    <source>
        <dbReference type="EMBL" id="NEW06731.1"/>
    </source>
</evidence>
<proteinExistence type="inferred from homology"/>
<gene>
    <name evidence="4" type="ORF">GK047_11970</name>
</gene>
<dbReference type="CDD" id="cd03784">
    <property type="entry name" value="GT1_Gtf-like"/>
    <property type="match status" value="1"/>
</dbReference>
<dbReference type="EMBL" id="JAAIKC010000003">
    <property type="protein sequence ID" value="NEW06731.1"/>
    <property type="molecule type" value="Genomic_DNA"/>
</dbReference>
<feature type="domain" description="Erythromycin biosynthesis protein CIII-like C-terminal" evidence="3">
    <location>
        <begin position="256"/>
        <end position="377"/>
    </location>
</feature>
<dbReference type="FunFam" id="3.40.50.2000:FF:000072">
    <property type="entry name" value="Glycosyl transferase"/>
    <property type="match status" value="1"/>
</dbReference>
<name>A0A6G3ZYS7_9BACL</name>
<dbReference type="AlphaFoldDB" id="A0A6G3ZYS7"/>
<dbReference type="Pfam" id="PF06722">
    <property type="entry name" value="EryCIII-like_C"/>
    <property type="match status" value="1"/>
</dbReference>